<dbReference type="InterPro" id="IPR039717">
    <property type="entry name" value="Hgh1"/>
</dbReference>
<evidence type="ECO:0000259" key="4">
    <source>
        <dbReference type="Pfam" id="PF04064"/>
    </source>
</evidence>
<accession>A0A833WCI8</accession>
<evidence type="ECO:0000259" key="3">
    <source>
        <dbReference type="Pfam" id="PF04063"/>
    </source>
</evidence>
<dbReference type="PANTHER" id="PTHR13387">
    <property type="entry name" value="PROTEIN HGH1 HOMOLOG"/>
    <property type="match status" value="1"/>
</dbReference>
<dbReference type="PANTHER" id="PTHR13387:SF9">
    <property type="entry name" value="PROTEIN HGH1 HOMOLOG"/>
    <property type="match status" value="1"/>
</dbReference>
<proteinExistence type="inferred from homology"/>
<evidence type="ECO:0000313" key="5">
    <source>
        <dbReference type="EMBL" id="KAF3427663.1"/>
    </source>
</evidence>
<dbReference type="InterPro" id="IPR007205">
    <property type="entry name" value="Protein_HGH1_N"/>
</dbReference>
<dbReference type="Gene3D" id="1.25.10.10">
    <property type="entry name" value="Leucine-rich Repeat Variant"/>
    <property type="match status" value="1"/>
</dbReference>
<gene>
    <name evidence="5" type="ORF">E2986_03804</name>
</gene>
<dbReference type="InterPro" id="IPR016024">
    <property type="entry name" value="ARM-type_fold"/>
</dbReference>
<evidence type="ECO:0000256" key="2">
    <source>
        <dbReference type="ARBA" id="ARBA00014076"/>
    </source>
</evidence>
<dbReference type="EMBL" id="WNWW01000248">
    <property type="protein sequence ID" value="KAF3427663.1"/>
    <property type="molecule type" value="Genomic_DNA"/>
</dbReference>
<dbReference type="AlphaFoldDB" id="A0A833WCI8"/>
<dbReference type="Pfam" id="PF04063">
    <property type="entry name" value="DUF383"/>
    <property type="match status" value="1"/>
</dbReference>
<evidence type="ECO:0000256" key="1">
    <source>
        <dbReference type="ARBA" id="ARBA00006712"/>
    </source>
</evidence>
<dbReference type="InterPro" id="IPR011989">
    <property type="entry name" value="ARM-like"/>
</dbReference>
<comment type="similarity">
    <text evidence="1">Belongs to the HGH1 family.</text>
</comment>
<name>A0A833WCI8_9HYME</name>
<sequence>MELTIKEIFQLLKPNVQSVAKSTVLERVLLPLTDMTEEREKLIKFPHLLKQLIALLQDSSTAIAKDTSLALINIIADEAGAKTFLSISESSSKFGKYNYNLIHVSIRFIMDKESILADPCCMILANMTRPQHLADRIMTLIRTSCYTWDDIIKAFCSKQYNNVGGKLHYLSSVFCNLSQSRRMRKYLMDRDHKMIQKFLPFIDYPDSLVRRSGIVGIIKNCCFDVENHGWLLSPEIDILSYLLIPLAGPEKFDDKDNAKLPKGLQNLPETKQREPNADIRVMLLEAITQLCATRKSREILRKKNTYIILREYHKWEENDTALFICEDLVANFVPTLSILDLFQLLFFRNVIFWHFSNFRTEEEIGLDNIKKVEVPSKYKKKFNKMN</sequence>
<dbReference type="Pfam" id="PF04064">
    <property type="entry name" value="DUF384"/>
    <property type="match status" value="1"/>
</dbReference>
<comment type="caution">
    <text evidence="5">The sequence shown here is derived from an EMBL/GenBank/DDBJ whole genome shotgun (WGS) entry which is preliminary data.</text>
</comment>
<reference evidence="5" key="1">
    <citation type="submission" date="2019-11" db="EMBL/GenBank/DDBJ databases">
        <title>The nuclear and mitochondrial genomes of Frieseomelitta varia - a highly eusocial stingless bee (Meliponini) with a permanently sterile worker caste.</title>
        <authorList>
            <person name="Freitas F.C.P."/>
            <person name="Lourenco A.P."/>
            <person name="Nunes F.M.F."/>
            <person name="Paschoal A.R."/>
            <person name="Abreu F.C.P."/>
            <person name="Barbin F.O."/>
            <person name="Bataglia L."/>
            <person name="Cardoso-Junior C.A.M."/>
            <person name="Cervoni M.S."/>
            <person name="Silva S.R."/>
            <person name="Dalarmi F."/>
            <person name="Del Lama M.A."/>
            <person name="Depintor T.S."/>
            <person name="Ferreira K.M."/>
            <person name="Goria P.S."/>
            <person name="Jaskot M.C."/>
            <person name="Lago D.C."/>
            <person name="Luna-Lucena D."/>
            <person name="Moda L.M."/>
            <person name="Nascimento L."/>
            <person name="Pedrino M."/>
            <person name="Rabico F.O."/>
            <person name="Sanches F.C."/>
            <person name="Santos D.E."/>
            <person name="Santos C.G."/>
            <person name="Vieira J."/>
            <person name="Lopes T.F."/>
            <person name="Barchuk A.R."/>
            <person name="Hartfelder K."/>
            <person name="Simoes Z.L.P."/>
            <person name="Bitondi M.M.G."/>
            <person name="Pinheiro D.G."/>
        </authorList>
    </citation>
    <scope>NUCLEOTIDE SEQUENCE</scope>
    <source>
        <strain evidence="5">USP_RPSP 00005682</strain>
        <tissue evidence="5">Whole individual</tissue>
    </source>
</reference>
<dbReference type="InterPro" id="IPR007206">
    <property type="entry name" value="Protein_HGH1_C"/>
</dbReference>
<feature type="domain" description="Protein HGH1 C-terminal" evidence="4">
    <location>
        <begin position="286"/>
        <end position="329"/>
    </location>
</feature>
<feature type="domain" description="Protein HGH1 N-terminal" evidence="3">
    <location>
        <begin position="109"/>
        <end position="281"/>
    </location>
</feature>
<dbReference type="Proteomes" id="UP000655588">
    <property type="component" value="Unassembled WGS sequence"/>
</dbReference>
<organism evidence="5 6">
    <name type="scientific">Frieseomelitta varia</name>
    <dbReference type="NCBI Taxonomy" id="561572"/>
    <lineage>
        <taxon>Eukaryota</taxon>
        <taxon>Metazoa</taxon>
        <taxon>Ecdysozoa</taxon>
        <taxon>Arthropoda</taxon>
        <taxon>Hexapoda</taxon>
        <taxon>Insecta</taxon>
        <taxon>Pterygota</taxon>
        <taxon>Neoptera</taxon>
        <taxon>Endopterygota</taxon>
        <taxon>Hymenoptera</taxon>
        <taxon>Apocrita</taxon>
        <taxon>Aculeata</taxon>
        <taxon>Apoidea</taxon>
        <taxon>Anthophila</taxon>
        <taxon>Apidae</taxon>
        <taxon>Frieseomelitta</taxon>
    </lineage>
</organism>
<dbReference type="SUPFAM" id="SSF48371">
    <property type="entry name" value="ARM repeat"/>
    <property type="match status" value="1"/>
</dbReference>
<keyword evidence="6" id="KW-1185">Reference proteome</keyword>
<protein>
    <recommendedName>
        <fullName evidence="2">Protein HGH1 homolog</fullName>
    </recommendedName>
</protein>
<evidence type="ECO:0000313" key="6">
    <source>
        <dbReference type="Proteomes" id="UP000655588"/>
    </source>
</evidence>